<dbReference type="Gene3D" id="2.170.170.11">
    <property type="entry name" value="Malate synthase G - maily-beta sub-domain"/>
    <property type="match status" value="1"/>
</dbReference>
<dbReference type="InterPro" id="IPR048357">
    <property type="entry name" value="MSG_insertion"/>
</dbReference>
<dbReference type="EMBL" id="MKEK01000001">
    <property type="protein sequence ID" value="OEY68929.1"/>
    <property type="molecule type" value="Genomic_DNA"/>
</dbReference>
<dbReference type="Pfam" id="PF20658">
    <property type="entry name" value="MSG_insertion"/>
    <property type="match status" value="1"/>
</dbReference>
<proteinExistence type="predicted"/>
<evidence type="ECO:0000313" key="2">
    <source>
        <dbReference type="EMBL" id="OEY68929.1"/>
    </source>
</evidence>
<organism evidence="2 3">
    <name type="scientific">Rheinheimera salexigens</name>
    <dbReference type="NCBI Taxonomy" id="1628148"/>
    <lineage>
        <taxon>Bacteria</taxon>
        <taxon>Pseudomonadati</taxon>
        <taxon>Pseudomonadota</taxon>
        <taxon>Gammaproteobacteria</taxon>
        <taxon>Chromatiales</taxon>
        <taxon>Chromatiaceae</taxon>
        <taxon>Rheinheimera</taxon>
    </lineage>
</organism>
<dbReference type="GO" id="GO:0004474">
    <property type="term" value="F:malate synthase activity"/>
    <property type="evidence" value="ECO:0007669"/>
    <property type="project" value="InterPro"/>
</dbReference>
<dbReference type="GO" id="GO:0009436">
    <property type="term" value="P:glyoxylate catabolic process"/>
    <property type="evidence" value="ECO:0007669"/>
    <property type="project" value="TreeGrafter"/>
</dbReference>
<dbReference type="STRING" id="1628148.BI198_04620"/>
<dbReference type="Proteomes" id="UP000242258">
    <property type="component" value="Unassembled WGS sequence"/>
</dbReference>
<reference evidence="3" key="1">
    <citation type="submission" date="2016-09" db="EMBL/GenBank/DDBJ databases">
        <authorList>
            <person name="Wan X."/>
            <person name="Hou S."/>
        </authorList>
    </citation>
    <scope>NUCLEOTIDE SEQUENCE [LARGE SCALE GENOMIC DNA]</scope>
    <source>
        <strain evidence="3">KH87</strain>
    </source>
</reference>
<dbReference type="PANTHER" id="PTHR42739:SF1">
    <property type="entry name" value="MALATE SYNTHASE G"/>
    <property type="match status" value="1"/>
</dbReference>
<dbReference type="GO" id="GO:0005829">
    <property type="term" value="C:cytosol"/>
    <property type="evidence" value="ECO:0007669"/>
    <property type="project" value="TreeGrafter"/>
</dbReference>
<dbReference type="AlphaFoldDB" id="A0A1E7Q455"/>
<sequence length="171" mass="19065">MNTLAQQQPTTNTLPPISTMATEISVINQLNQRHIKQVMDYSKGFLDKSFPLQQGSHKDVSSYVVYYQQLLAFFADGSTSGLQQPVQFVALSGHREQPNSLVFNNNGRHIELVLNRTGINGSQDQAGIDDIQLQSNEPHCVWFSMITGRQISCSHKSNKQFTCKDGGSYSL</sequence>
<gene>
    <name evidence="2" type="ORF">BI198_04620</name>
</gene>
<keyword evidence="3" id="KW-1185">Reference proteome</keyword>
<comment type="caution">
    <text evidence="2">The sequence shown here is derived from an EMBL/GenBank/DDBJ whole genome shotgun (WGS) entry which is preliminary data.</text>
</comment>
<accession>A0A1E7Q455</accession>
<dbReference type="InterPro" id="IPR006253">
    <property type="entry name" value="Malate_synthG"/>
</dbReference>
<evidence type="ECO:0000259" key="1">
    <source>
        <dbReference type="Pfam" id="PF20658"/>
    </source>
</evidence>
<dbReference type="InterPro" id="IPR011076">
    <property type="entry name" value="Malate_synth_sf"/>
</dbReference>
<name>A0A1E7Q455_9GAMM</name>
<feature type="domain" description="Malate synthase G alpha-beta insertion" evidence="1">
    <location>
        <begin position="31"/>
        <end position="105"/>
    </location>
</feature>
<dbReference type="GO" id="GO:0006097">
    <property type="term" value="P:glyoxylate cycle"/>
    <property type="evidence" value="ECO:0007669"/>
    <property type="project" value="InterPro"/>
</dbReference>
<protein>
    <submittedName>
        <fullName evidence="2">Malate synthase</fullName>
    </submittedName>
</protein>
<dbReference type="RefSeq" id="WP_070048495.1">
    <property type="nucleotide sequence ID" value="NZ_CBCSDO010000003.1"/>
</dbReference>
<evidence type="ECO:0000313" key="3">
    <source>
        <dbReference type="Proteomes" id="UP000242258"/>
    </source>
</evidence>
<dbReference type="GO" id="GO:0000287">
    <property type="term" value="F:magnesium ion binding"/>
    <property type="evidence" value="ECO:0007669"/>
    <property type="project" value="TreeGrafter"/>
</dbReference>
<dbReference type="PANTHER" id="PTHR42739">
    <property type="entry name" value="MALATE SYNTHASE G"/>
    <property type="match status" value="1"/>
</dbReference>
<dbReference type="SUPFAM" id="SSF51645">
    <property type="entry name" value="Malate synthase G"/>
    <property type="match status" value="1"/>
</dbReference>